<dbReference type="OrthoDB" id="4330117at2759"/>
<feature type="region of interest" description="Disordered" evidence="6">
    <location>
        <begin position="353"/>
        <end position="375"/>
    </location>
</feature>
<protein>
    <submittedName>
        <fullName evidence="7">C6 transcription factor GliZ2</fullName>
    </submittedName>
</protein>
<dbReference type="FunFam" id="4.10.240.10:FF:000054">
    <property type="entry name" value="C6 transcription factor GliZ-like, putative"/>
    <property type="match status" value="1"/>
</dbReference>
<feature type="compositionally biased region" description="Basic and acidic residues" evidence="6">
    <location>
        <begin position="355"/>
        <end position="369"/>
    </location>
</feature>
<name>A0A5M3ZET9_ASPTE</name>
<dbReference type="GO" id="GO:0008270">
    <property type="term" value="F:zinc ion binding"/>
    <property type="evidence" value="ECO:0007669"/>
    <property type="project" value="InterPro"/>
</dbReference>
<evidence type="ECO:0000256" key="4">
    <source>
        <dbReference type="ARBA" id="ARBA00023163"/>
    </source>
</evidence>
<dbReference type="AlphaFoldDB" id="A0A5M3ZET9"/>
<keyword evidence="5" id="KW-0539">Nucleus</keyword>
<dbReference type="Proteomes" id="UP000452235">
    <property type="component" value="Unassembled WGS sequence"/>
</dbReference>
<gene>
    <name evidence="7" type="ORF">ATEIFO6365_0012039500</name>
</gene>
<dbReference type="CDD" id="cd00067">
    <property type="entry name" value="GAL4"/>
    <property type="match status" value="1"/>
</dbReference>
<dbReference type="EMBL" id="BLJY01000012">
    <property type="protein sequence ID" value="GFF20639.1"/>
    <property type="molecule type" value="Genomic_DNA"/>
</dbReference>
<comment type="subcellular location">
    <subcellularLocation>
        <location evidence="1">Nucleus</location>
    </subcellularLocation>
</comment>
<dbReference type="InterPro" id="IPR051711">
    <property type="entry name" value="Stress_Response_Reg"/>
</dbReference>
<evidence type="ECO:0000256" key="2">
    <source>
        <dbReference type="ARBA" id="ARBA00023015"/>
    </source>
</evidence>
<evidence type="ECO:0000313" key="7">
    <source>
        <dbReference type="EMBL" id="GFF20639.1"/>
    </source>
</evidence>
<dbReference type="GO" id="GO:0043565">
    <property type="term" value="F:sequence-specific DNA binding"/>
    <property type="evidence" value="ECO:0007669"/>
    <property type="project" value="TreeGrafter"/>
</dbReference>
<dbReference type="SUPFAM" id="SSF57701">
    <property type="entry name" value="Zn2/Cys6 DNA-binding domain"/>
    <property type="match status" value="1"/>
</dbReference>
<feature type="compositionally biased region" description="Low complexity" evidence="6">
    <location>
        <begin position="1"/>
        <end position="15"/>
    </location>
</feature>
<evidence type="ECO:0000256" key="5">
    <source>
        <dbReference type="ARBA" id="ARBA00023242"/>
    </source>
</evidence>
<dbReference type="GO" id="GO:0000981">
    <property type="term" value="F:DNA-binding transcription factor activity, RNA polymerase II-specific"/>
    <property type="evidence" value="ECO:0007669"/>
    <property type="project" value="InterPro"/>
</dbReference>
<keyword evidence="2" id="KW-0805">Transcription regulation</keyword>
<comment type="caution">
    <text evidence="7">The sequence shown here is derived from an EMBL/GenBank/DDBJ whole genome shotgun (WGS) entry which is preliminary data.</text>
</comment>
<proteinExistence type="predicted"/>
<sequence length="408" mass="45131">MMTSTLPYLTSPTSTQRSASDHKKLRSACDACHQCKVKCSGGSPCFRCTTKGLLCRYGYQNRAGKPKGSKNRKTLEREHQLRMEWLTSQLRDADEGLGDMNIDLSASTLLPSPSFQPSRWKQGHVPLQSTVQPTPADQCIKSTEHENECLPSPHALDTWTMDLAPMLQTPREGTSGGFEGFTTPISLTDDTYLRQLTDTTTPRTHETPSPDAHLGRAEDPCPCVQSQAVNISTLHRLTCRNMPDRFDLVMKSISSTLETCERFIACDACDKSFSAILLTLSAIELIFKLFEQLTTNNRGLSPPEDQRVVPCSLGDYKVTREEGQAIRNVLVKMTLSKGRQTLDALLNLVNGPKDIGSEPEQREAPRHDCNGNSEPVLNGLSLTDRDYMTQCIGRKNAALEILMAAVVV</sequence>
<keyword evidence="8" id="KW-1185">Reference proteome</keyword>
<dbReference type="PROSITE" id="PS00463">
    <property type="entry name" value="ZN2_CY6_FUNGAL_1"/>
    <property type="match status" value="1"/>
</dbReference>
<feature type="region of interest" description="Disordered" evidence="6">
    <location>
        <begin position="1"/>
        <end position="20"/>
    </location>
</feature>
<reference evidence="7 8" key="1">
    <citation type="submission" date="2020-01" db="EMBL/GenBank/DDBJ databases">
        <title>Aspergillus terreus IFO 6365 whole genome shotgun sequence.</title>
        <authorList>
            <person name="Kanamasa S."/>
            <person name="Takahashi H."/>
        </authorList>
    </citation>
    <scope>NUCLEOTIDE SEQUENCE [LARGE SCALE GENOMIC DNA]</scope>
    <source>
        <strain evidence="7 8">IFO 6365</strain>
    </source>
</reference>
<accession>A0A5M3ZET9</accession>
<evidence type="ECO:0000256" key="1">
    <source>
        <dbReference type="ARBA" id="ARBA00004123"/>
    </source>
</evidence>
<dbReference type="SMART" id="SM00066">
    <property type="entry name" value="GAL4"/>
    <property type="match status" value="1"/>
</dbReference>
<keyword evidence="3" id="KW-0238">DNA-binding</keyword>
<keyword evidence="4" id="KW-0804">Transcription</keyword>
<evidence type="ECO:0000256" key="3">
    <source>
        <dbReference type="ARBA" id="ARBA00023125"/>
    </source>
</evidence>
<evidence type="ECO:0000313" key="8">
    <source>
        <dbReference type="Proteomes" id="UP000452235"/>
    </source>
</evidence>
<organism evidence="7 8">
    <name type="scientific">Aspergillus terreus</name>
    <dbReference type="NCBI Taxonomy" id="33178"/>
    <lineage>
        <taxon>Eukaryota</taxon>
        <taxon>Fungi</taxon>
        <taxon>Dikarya</taxon>
        <taxon>Ascomycota</taxon>
        <taxon>Pezizomycotina</taxon>
        <taxon>Eurotiomycetes</taxon>
        <taxon>Eurotiomycetidae</taxon>
        <taxon>Eurotiales</taxon>
        <taxon>Aspergillaceae</taxon>
        <taxon>Aspergillus</taxon>
        <taxon>Aspergillus subgen. Circumdati</taxon>
    </lineage>
</organism>
<dbReference type="VEuPathDB" id="FungiDB:ATEG_08424"/>
<dbReference type="Pfam" id="PF00172">
    <property type="entry name" value="Zn_clus"/>
    <property type="match status" value="1"/>
</dbReference>
<dbReference type="PANTHER" id="PTHR47540:SF4">
    <property type="entry name" value="TRANSCRIPTION FACTOR RGLT"/>
    <property type="match status" value="1"/>
</dbReference>
<dbReference type="InterPro" id="IPR036864">
    <property type="entry name" value="Zn2-C6_fun-type_DNA-bd_sf"/>
</dbReference>
<dbReference type="InterPro" id="IPR001138">
    <property type="entry name" value="Zn2Cys6_DnaBD"/>
</dbReference>
<dbReference type="PROSITE" id="PS50048">
    <property type="entry name" value="ZN2_CY6_FUNGAL_2"/>
    <property type="match status" value="1"/>
</dbReference>
<dbReference type="GO" id="GO:0045944">
    <property type="term" value="P:positive regulation of transcription by RNA polymerase II"/>
    <property type="evidence" value="ECO:0007669"/>
    <property type="project" value="TreeGrafter"/>
</dbReference>
<dbReference type="GO" id="GO:0005634">
    <property type="term" value="C:nucleus"/>
    <property type="evidence" value="ECO:0007669"/>
    <property type="project" value="UniProtKB-SubCell"/>
</dbReference>
<dbReference type="PANTHER" id="PTHR47540">
    <property type="entry name" value="THIAMINE REPRESSIBLE GENES REGULATORY PROTEIN THI5"/>
    <property type="match status" value="1"/>
</dbReference>
<evidence type="ECO:0000256" key="6">
    <source>
        <dbReference type="SAM" id="MobiDB-lite"/>
    </source>
</evidence>
<dbReference type="Gene3D" id="4.10.240.10">
    <property type="entry name" value="Zn(2)-C6 fungal-type DNA-binding domain"/>
    <property type="match status" value="1"/>
</dbReference>